<keyword evidence="2" id="KW-0217">Developmental protein</keyword>
<evidence type="ECO:0000256" key="8">
    <source>
        <dbReference type="SAM" id="MobiDB-lite"/>
    </source>
</evidence>
<dbReference type="PANTHER" id="PTHR22891">
    <property type="entry name" value="EUKARYOTIC TRANSLATION INITIATION FACTOR 2C"/>
    <property type="match status" value="1"/>
</dbReference>
<dbReference type="SMART" id="SM00950">
    <property type="entry name" value="Piwi"/>
    <property type="match status" value="1"/>
</dbReference>
<evidence type="ECO:0000256" key="5">
    <source>
        <dbReference type="ARBA" id="ARBA00022884"/>
    </source>
</evidence>
<dbReference type="Gene3D" id="3.30.420.10">
    <property type="entry name" value="Ribonuclease H-like superfamily/Ribonuclease H"/>
    <property type="match status" value="1"/>
</dbReference>
<organism evidence="11 12">
    <name type="scientific">Elysia crispata</name>
    <name type="common">lettuce slug</name>
    <dbReference type="NCBI Taxonomy" id="231223"/>
    <lineage>
        <taxon>Eukaryota</taxon>
        <taxon>Metazoa</taxon>
        <taxon>Spiralia</taxon>
        <taxon>Lophotrochozoa</taxon>
        <taxon>Mollusca</taxon>
        <taxon>Gastropoda</taxon>
        <taxon>Heterobranchia</taxon>
        <taxon>Euthyneura</taxon>
        <taxon>Panpulmonata</taxon>
        <taxon>Sacoglossa</taxon>
        <taxon>Placobranchoidea</taxon>
        <taxon>Plakobranchidae</taxon>
        <taxon>Elysia</taxon>
    </lineage>
</organism>
<keyword evidence="4" id="KW-0221">Differentiation</keyword>
<evidence type="ECO:0000256" key="1">
    <source>
        <dbReference type="ARBA" id="ARBA00004496"/>
    </source>
</evidence>
<evidence type="ECO:0000313" key="11">
    <source>
        <dbReference type="EMBL" id="KAK3770140.1"/>
    </source>
</evidence>
<dbReference type="GO" id="GO:0031047">
    <property type="term" value="P:regulatory ncRNA-mediated gene silencing"/>
    <property type="evidence" value="ECO:0007669"/>
    <property type="project" value="UniProtKB-KW"/>
</dbReference>
<sequence length="918" mass="103103">MSEPGQGRARGRGGRGRSRPQTADQPAPGQAPPPSQPLPPGAAGAAPPVGRGRARGVAARQAAAQQQQQQQQPQISQMQQQPQAQAEAAGAMVGGRGVQRGGGRERPSGNGGPPTAQMAGMSLGDSGDAPYRRRAPYERFVERQWKAPNISSKGAMGDKCNLITNYFPVTLPSEFKIYQYHVDFKPNIENVRVKFAMIANLSEAIGDTKLFDGGILYLARKLPADPSVFYAKRAYDGEQVQITFTFTCEVQSTSPQFLQISNILFKRVQGALKMKQIRDHYFNMGLSVQVSKHRLEVVPGFTTSIAKYEGGNLLGVDIIHKILRMDTVLDSLYDLYNSFNSNDISAFHNKAVKELVGSIVMTRFNNKTYRVDDIDWDKRPTSTFERKGEQISFADYYKQHWNISISDMNQPLLVTKPTDKDLRRGDQENLCLIPELCTITGLSEQARSDFNVMRDLAVHTRIGPDKRVATLEKFTRQINQDAEAQKILQPWHMKIAPIAARIPARQYPAEKLLMRDKSNKLTEISYNIREADWSRNMRNVFLLKAVYMENWMIVFPGKAQSNAAELSDCLNKVGSGMGMRIGHPTVVELPNDRNDSYLQAIRANLKDTVQMVVAVVMNNKKDRYDAIKKMCCIDHPVPSQVVMTKTLSKKQGLMSVATKIAIQMNCKMGGEVWGTNIPLKNFMVVGMDSYHDSSNKGQSVGAMVASLNKECTRYYSKTEYHPSKDELMRNLGVLFTGALRKYHEVNGSLPQKLFIYRDGVGDGQLAAVQESEIEQIRQACKNAAGEEYRPQLTFFVVKKRIATRLFYQENNQIINPQPGTIVDDFVTKSEWYDFFIVSQSVRQGTVTPTSFNVIKDESGLQADHLQKLTYKMTHLYFNWQGTVRVPAPCQYAHKLAFLQGQSLHREFSAHLADKLFYL</sequence>
<keyword evidence="6" id="KW-0943">RNA-mediated gene silencing</keyword>
<dbReference type="Pfam" id="PF02171">
    <property type="entry name" value="Piwi"/>
    <property type="match status" value="1"/>
</dbReference>
<dbReference type="SMART" id="SM00949">
    <property type="entry name" value="PAZ"/>
    <property type="match status" value="1"/>
</dbReference>
<dbReference type="InterPro" id="IPR036085">
    <property type="entry name" value="PAZ_dom_sf"/>
</dbReference>
<dbReference type="GO" id="GO:0005737">
    <property type="term" value="C:cytoplasm"/>
    <property type="evidence" value="ECO:0007669"/>
    <property type="project" value="UniProtKB-SubCell"/>
</dbReference>
<proteinExistence type="inferred from homology"/>
<dbReference type="GO" id="GO:0030154">
    <property type="term" value="P:cell differentiation"/>
    <property type="evidence" value="ECO:0007669"/>
    <property type="project" value="UniProtKB-KW"/>
</dbReference>
<evidence type="ECO:0000256" key="4">
    <source>
        <dbReference type="ARBA" id="ARBA00022782"/>
    </source>
</evidence>
<comment type="similarity">
    <text evidence="7">Belongs to the argonaute family. Piwi subfamily.</text>
</comment>
<dbReference type="FunFam" id="3.30.420.10:FF:000014">
    <property type="entry name" value="Piwi-like RNA-mediated gene silencing 1"/>
    <property type="match status" value="1"/>
</dbReference>
<dbReference type="Pfam" id="PF02170">
    <property type="entry name" value="PAZ"/>
    <property type="match status" value="1"/>
</dbReference>
<evidence type="ECO:0008006" key="13">
    <source>
        <dbReference type="Google" id="ProtNLM"/>
    </source>
</evidence>
<feature type="compositionally biased region" description="Low complexity" evidence="8">
    <location>
        <begin position="19"/>
        <end position="28"/>
    </location>
</feature>
<dbReference type="EMBL" id="JAWDGP010003866">
    <property type="protein sequence ID" value="KAK3770140.1"/>
    <property type="molecule type" value="Genomic_DNA"/>
</dbReference>
<protein>
    <recommendedName>
        <fullName evidence="13">Piwi</fullName>
    </recommendedName>
</protein>
<feature type="domain" description="PAZ" evidence="9">
    <location>
        <begin position="327"/>
        <end position="441"/>
    </location>
</feature>
<dbReference type="Gene3D" id="2.170.260.10">
    <property type="entry name" value="paz domain"/>
    <property type="match status" value="1"/>
</dbReference>
<dbReference type="GO" id="GO:0003723">
    <property type="term" value="F:RNA binding"/>
    <property type="evidence" value="ECO:0007669"/>
    <property type="project" value="UniProtKB-KW"/>
</dbReference>
<keyword evidence="12" id="KW-1185">Reference proteome</keyword>
<dbReference type="InterPro" id="IPR012337">
    <property type="entry name" value="RNaseH-like_sf"/>
</dbReference>
<dbReference type="PROSITE" id="PS50822">
    <property type="entry name" value="PIWI"/>
    <property type="match status" value="1"/>
</dbReference>
<dbReference type="Pfam" id="PF23278">
    <property type="entry name" value="Piwi_N"/>
    <property type="match status" value="1"/>
</dbReference>
<dbReference type="Gene3D" id="3.40.50.2300">
    <property type="match status" value="1"/>
</dbReference>
<comment type="subcellular location">
    <subcellularLocation>
        <location evidence="1">Cytoplasm</location>
    </subcellularLocation>
</comment>
<dbReference type="CDD" id="cd02845">
    <property type="entry name" value="PAZ_piwi_like"/>
    <property type="match status" value="1"/>
</dbReference>
<dbReference type="InterPro" id="IPR036397">
    <property type="entry name" value="RNaseH_sf"/>
</dbReference>
<feature type="compositionally biased region" description="Low complexity" evidence="8">
    <location>
        <begin position="41"/>
        <end position="91"/>
    </location>
</feature>
<evidence type="ECO:0000259" key="10">
    <source>
        <dbReference type="PROSITE" id="PS50822"/>
    </source>
</evidence>
<feature type="compositionally biased region" description="Basic residues" evidence="8">
    <location>
        <begin position="9"/>
        <end position="18"/>
    </location>
</feature>
<evidence type="ECO:0000256" key="7">
    <source>
        <dbReference type="ARBA" id="ARBA00038291"/>
    </source>
</evidence>
<evidence type="ECO:0000256" key="2">
    <source>
        <dbReference type="ARBA" id="ARBA00022473"/>
    </source>
</evidence>
<reference evidence="11" key="1">
    <citation type="journal article" date="2023" name="G3 (Bethesda)">
        <title>A reference genome for the long-term kleptoplast-retaining sea slug Elysia crispata morphotype clarki.</title>
        <authorList>
            <person name="Eastman K.E."/>
            <person name="Pendleton A.L."/>
            <person name="Shaikh M.A."/>
            <person name="Suttiyut T."/>
            <person name="Ogas R."/>
            <person name="Tomko P."/>
            <person name="Gavelis G."/>
            <person name="Widhalm J.R."/>
            <person name="Wisecaver J.H."/>
        </authorList>
    </citation>
    <scope>NUCLEOTIDE SEQUENCE</scope>
    <source>
        <strain evidence="11">ECLA1</strain>
    </source>
</reference>
<dbReference type="InterPro" id="IPR003100">
    <property type="entry name" value="PAZ_dom"/>
</dbReference>
<evidence type="ECO:0000256" key="3">
    <source>
        <dbReference type="ARBA" id="ARBA00022490"/>
    </source>
</evidence>
<keyword evidence="3" id="KW-0963">Cytoplasm</keyword>
<dbReference type="SUPFAM" id="SSF101690">
    <property type="entry name" value="PAZ domain"/>
    <property type="match status" value="1"/>
</dbReference>
<feature type="compositionally biased region" description="Pro residues" evidence="8">
    <location>
        <begin position="29"/>
        <end position="40"/>
    </location>
</feature>
<dbReference type="PROSITE" id="PS50821">
    <property type="entry name" value="PAZ"/>
    <property type="match status" value="1"/>
</dbReference>
<feature type="compositionally biased region" description="Gly residues" evidence="8">
    <location>
        <begin position="92"/>
        <end position="101"/>
    </location>
</feature>
<feature type="region of interest" description="Disordered" evidence="8">
    <location>
        <begin position="1"/>
        <end position="131"/>
    </location>
</feature>
<evidence type="ECO:0000313" key="12">
    <source>
        <dbReference type="Proteomes" id="UP001283361"/>
    </source>
</evidence>
<evidence type="ECO:0000256" key="6">
    <source>
        <dbReference type="ARBA" id="ARBA00023158"/>
    </source>
</evidence>
<dbReference type="AlphaFoldDB" id="A0AAE0ZJ33"/>
<dbReference type="Proteomes" id="UP001283361">
    <property type="component" value="Unassembled WGS sequence"/>
</dbReference>
<name>A0AAE0ZJ33_9GAST</name>
<comment type="caution">
    <text evidence="11">The sequence shown here is derived from an EMBL/GenBank/DDBJ whole genome shotgun (WGS) entry which is preliminary data.</text>
</comment>
<evidence type="ECO:0000259" key="9">
    <source>
        <dbReference type="PROSITE" id="PS50821"/>
    </source>
</evidence>
<dbReference type="FunFam" id="2.170.260.10:FF:000003">
    <property type="entry name" value="Piwi-like RNA-mediated gene silencing 2"/>
    <property type="match status" value="1"/>
</dbReference>
<keyword evidence="5" id="KW-0694">RNA-binding</keyword>
<dbReference type="SUPFAM" id="SSF53098">
    <property type="entry name" value="Ribonuclease H-like"/>
    <property type="match status" value="1"/>
</dbReference>
<accession>A0AAE0ZJ33</accession>
<feature type="domain" description="Piwi" evidence="10">
    <location>
        <begin position="611"/>
        <end position="904"/>
    </location>
</feature>
<dbReference type="CDD" id="cd04658">
    <property type="entry name" value="Piwi_piwi-like_Euk"/>
    <property type="match status" value="1"/>
</dbReference>
<dbReference type="InterPro" id="IPR003165">
    <property type="entry name" value="Piwi"/>
</dbReference>
<gene>
    <name evidence="11" type="ORF">RRG08_007051</name>
</gene>